<dbReference type="RefSeq" id="WP_068203604.1">
    <property type="nucleotide sequence ID" value="NZ_CP014209.1"/>
</dbReference>
<feature type="transmembrane region" description="Helical" evidence="1">
    <location>
        <begin position="164"/>
        <end position="185"/>
    </location>
</feature>
<dbReference type="Proteomes" id="UP000076794">
    <property type="component" value="Chromosome"/>
</dbReference>
<dbReference type="STRING" id="1300344.I598_2912"/>
<protein>
    <recommendedName>
        <fullName evidence="4">ABC-2 family transporter protein</fullName>
    </recommendedName>
</protein>
<reference evidence="2 3" key="1">
    <citation type="submission" date="2016-01" db="EMBL/GenBank/DDBJ databases">
        <title>Complete genome sequence of a soil Actinobacterium, Isoptericola dokdonensis DS-3.</title>
        <authorList>
            <person name="Kwon S.-K."/>
            <person name="Kim J.F."/>
        </authorList>
    </citation>
    <scope>NUCLEOTIDE SEQUENCE [LARGE SCALE GENOMIC DNA]</scope>
    <source>
        <strain evidence="2 3">DS-3</strain>
    </source>
</reference>
<dbReference type="AlphaFoldDB" id="A0A168FSQ0"/>
<dbReference type="PATRIC" id="fig|1300344.3.peg.2930"/>
<organism evidence="2 3">
    <name type="scientific">Isoptericola dokdonensis DS-3</name>
    <dbReference type="NCBI Taxonomy" id="1300344"/>
    <lineage>
        <taxon>Bacteria</taxon>
        <taxon>Bacillati</taxon>
        <taxon>Actinomycetota</taxon>
        <taxon>Actinomycetes</taxon>
        <taxon>Micrococcales</taxon>
        <taxon>Promicromonosporaceae</taxon>
        <taxon>Isoptericola</taxon>
    </lineage>
</organism>
<feature type="transmembrane region" description="Helical" evidence="1">
    <location>
        <begin position="192"/>
        <end position="214"/>
    </location>
</feature>
<evidence type="ECO:0000313" key="3">
    <source>
        <dbReference type="Proteomes" id="UP000076794"/>
    </source>
</evidence>
<feature type="transmembrane region" description="Helical" evidence="1">
    <location>
        <begin position="20"/>
        <end position="43"/>
    </location>
</feature>
<sequence>MTGLATALRVEAVAWRRSTVVRLATPLLVLLVPAACVGLVALARSGALVGTGGAKLAGFGGADAAADQLTAAGQVLSVAVLLAGGFALAAAFGVPLADGRAGGWFALAVPRDVVALARAVVVLAWAAGCAVVATAVVVACAAVTSALDPGAGWDAADAAAAGRAVVAGVLAAGLAVPFAAVATWTRSPLATVGALIGTVAVTQVVVMLGGGAWFPWAVPSLWTGTGGEAAAASVPGAALALTAAVVPAALGALVVQWRRLTDV</sequence>
<keyword evidence="1" id="KW-0472">Membrane</keyword>
<feature type="transmembrane region" description="Helical" evidence="1">
    <location>
        <begin position="115"/>
        <end position="144"/>
    </location>
</feature>
<keyword evidence="3" id="KW-1185">Reference proteome</keyword>
<feature type="transmembrane region" description="Helical" evidence="1">
    <location>
        <begin position="234"/>
        <end position="255"/>
    </location>
</feature>
<feature type="transmembrane region" description="Helical" evidence="1">
    <location>
        <begin position="75"/>
        <end position="94"/>
    </location>
</feature>
<dbReference type="OrthoDB" id="4336274at2"/>
<name>A0A168FSQ0_9MICO</name>
<gene>
    <name evidence="2" type="ORF">I598_2912</name>
</gene>
<proteinExistence type="predicted"/>
<dbReference type="EMBL" id="CP014209">
    <property type="protein sequence ID" value="ANC32429.1"/>
    <property type="molecule type" value="Genomic_DNA"/>
</dbReference>
<keyword evidence="1" id="KW-0812">Transmembrane</keyword>
<evidence type="ECO:0000313" key="2">
    <source>
        <dbReference type="EMBL" id="ANC32429.1"/>
    </source>
</evidence>
<accession>A0A168FSQ0</accession>
<evidence type="ECO:0000256" key="1">
    <source>
        <dbReference type="SAM" id="Phobius"/>
    </source>
</evidence>
<keyword evidence="1" id="KW-1133">Transmembrane helix</keyword>
<dbReference type="KEGG" id="ido:I598_2912"/>
<evidence type="ECO:0008006" key="4">
    <source>
        <dbReference type="Google" id="ProtNLM"/>
    </source>
</evidence>